<dbReference type="Proteomes" id="UP001230188">
    <property type="component" value="Unassembled WGS sequence"/>
</dbReference>
<protein>
    <recommendedName>
        <fullName evidence="3">Lumazine-binding protein</fullName>
    </recommendedName>
</protein>
<gene>
    <name evidence="1" type="ORF">CTAYLR_009301</name>
</gene>
<dbReference type="EMBL" id="JAQMWT010000141">
    <property type="protein sequence ID" value="KAJ8609359.1"/>
    <property type="molecule type" value="Genomic_DNA"/>
</dbReference>
<reference evidence="1" key="1">
    <citation type="submission" date="2023-01" db="EMBL/GenBank/DDBJ databases">
        <title>Metagenome sequencing of chrysophaentin producing Chrysophaeum taylorii.</title>
        <authorList>
            <person name="Davison J."/>
            <person name="Bewley C."/>
        </authorList>
    </citation>
    <scope>NUCLEOTIDE SEQUENCE</scope>
    <source>
        <strain evidence="1">NIES-1699</strain>
    </source>
</reference>
<dbReference type="Pfam" id="PF12893">
    <property type="entry name" value="Lumazine_bd_2"/>
    <property type="match status" value="2"/>
</dbReference>
<sequence>MITDADRASFDDYGNVSRALEPYTRAASTGVAEEAFRTLFYPHARIVGDSGDLTLNEFIDRVNRGGGAATALTVAVDITGPAASVKLEFQNRKGSRVTDFLLLYKMGDRWRVSGKVYGKKSIWDDVFQDKFADHAALDAAIQVFVEGAKLGDGDFLRTAFNQNAHTIGSIDGDYHDHDLDDFNIAVNDAGPAPDIRHHVASIDIAGDAALAKVELLDWRGCRFTDYFLFYKQTNGHWQISASVYSAHSRDT</sequence>
<keyword evidence="2" id="KW-1185">Reference proteome</keyword>
<dbReference type="Gene3D" id="3.10.450.50">
    <property type="match status" value="2"/>
</dbReference>
<dbReference type="AlphaFoldDB" id="A0AAD7ULH2"/>
<evidence type="ECO:0000313" key="2">
    <source>
        <dbReference type="Proteomes" id="UP001230188"/>
    </source>
</evidence>
<dbReference type="InterPro" id="IPR039437">
    <property type="entry name" value="FrzH/put_lumazine-bd"/>
</dbReference>
<evidence type="ECO:0000313" key="1">
    <source>
        <dbReference type="EMBL" id="KAJ8609359.1"/>
    </source>
</evidence>
<proteinExistence type="predicted"/>
<organism evidence="1 2">
    <name type="scientific">Chrysophaeum taylorii</name>
    <dbReference type="NCBI Taxonomy" id="2483200"/>
    <lineage>
        <taxon>Eukaryota</taxon>
        <taxon>Sar</taxon>
        <taxon>Stramenopiles</taxon>
        <taxon>Ochrophyta</taxon>
        <taxon>Pelagophyceae</taxon>
        <taxon>Pelagomonadales</taxon>
        <taxon>Pelagomonadaceae</taxon>
        <taxon>Chrysophaeum</taxon>
    </lineage>
</organism>
<dbReference type="InterPro" id="IPR032710">
    <property type="entry name" value="NTF2-like_dom_sf"/>
</dbReference>
<dbReference type="SUPFAM" id="SSF54427">
    <property type="entry name" value="NTF2-like"/>
    <property type="match status" value="2"/>
</dbReference>
<evidence type="ECO:0008006" key="3">
    <source>
        <dbReference type="Google" id="ProtNLM"/>
    </source>
</evidence>
<name>A0AAD7ULH2_9STRA</name>
<comment type="caution">
    <text evidence="1">The sequence shown here is derived from an EMBL/GenBank/DDBJ whole genome shotgun (WGS) entry which is preliminary data.</text>
</comment>
<accession>A0AAD7ULH2</accession>